<dbReference type="RefSeq" id="XP_013397909.1">
    <property type="nucleotide sequence ID" value="XM_013542455.1"/>
</dbReference>
<evidence type="ECO:0000313" key="4">
    <source>
        <dbReference type="RefSeq" id="XP_013397909.1"/>
    </source>
</evidence>
<dbReference type="PANTHER" id="PTHR24020:SF87">
    <property type="entry name" value="COLLAGEN ALPHA-1(VI) CHAIN-LIKE"/>
    <property type="match status" value="1"/>
</dbReference>
<name>A0A1S3IK63_LINAN</name>
<dbReference type="InParanoid" id="A0A1S3IK63"/>
<dbReference type="SUPFAM" id="SSF53300">
    <property type="entry name" value="vWA-like"/>
    <property type="match status" value="1"/>
</dbReference>
<feature type="domain" description="VWFA" evidence="2">
    <location>
        <begin position="61"/>
        <end position="233"/>
    </location>
</feature>
<feature type="chain" id="PRO_5010310091" evidence="1">
    <location>
        <begin position="24"/>
        <end position="243"/>
    </location>
</feature>
<dbReference type="OrthoDB" id="6127264at2759"/>
<dbReference type="InterPro" id="IPR002035">
    <property type="entry name" value="VWF_A"/>
</dbReference>
<dbReference type="PANTHER" id="PTHR24020">
    <property type="entry name" value="COLLAGEN ALPHA"/>
    <property type="match status" value="1"/>
</dbReference>
<dbReference type="Pfam" id="PF00092">
    <property type="entry name" value="VWA"/>
    <property type="match status" value="1"/>
</dbReference>
<evidence type="ECO:0000259" key="2">
    <source>
        <dbReference type="PROSITE" id="PS50234"/>
    </source>
</evidence>
<organism evidence="3 4">
    <name type="scientific">Lingula anatina</name>
    <name type="common">Brachiopod</name>
    <name type="synonym">Lingula unguis</name>
    <dbReference type="NCBI Taxonomy" id="7574"/>
    <lineage>
        <taxon>Eukaryota</taxon>
        <taxon>Metazoa</taxon>
        <taxon>Spiralia</taxon>
        <taxon>Lophotrochozoa</taxon>
        <taxon>Brachiopoda</taxon>
        <taxon>Linguliformea</taxon>
        <taxon>Lingulata</taxon>
        <taxon>Lingulida</taxon>
        <taxon>Linguloidea</taxon>
        <taxon>Lingulidae</taxon>
        <taxon>Lingula</taxon>
    </lineage>
</organism>
<dbReference type="Gene3D" id="3.40.50.410">
    <property type="entry name" value="von Willebrand factor, type A domain"/>
    <property type="match status" value="1"/>
</dbReference>
<dbReference type="InterPro" id="IPR036465">
    <property type="entry name" value="vWFA_dom_sf"/>
</dbReference>
<evidence type="ECO:0000313" key="3">
    <source>
        <dbReference type="Proteomes" id="UP000085678"/>
    </source>
</evidence>
<sequence length="243" mass="26849">MKRFCALILTAALLLNEWCVVNSIPRGNGTSTTASQLSDILKKIVSHCTTEQTNSKNSDLDIVFVLDSSSSIYDTEFKVQKYATKMIAEFIDRHCPIAPDGTRVGALTFATDVEREFELNEHTDLATVKAYIDAIDNRKGATNIKLALETAQLMFEDFFLEENSKLIWLLTDTMSNLGDPRPRATSIKKQGWTICVVSIGSHGDVYGIDDIASPGCVVKFGSFTEYAKVARKAQGQDQTDIYG</sequence>
<dbReference type="Proteomes" id="UP000085678">
    <property type="component" value="Unplaced"/>
</dbReference>
<dbReference type="KEGG" id="lak:106164515"/>
<feature type="signal peptide" evidence="1">
    <location>
        <begin position="1"/>
        <end position="23"/>
    </location>
</feature>
<keyword evidence="1" id="KW-0732">Signal</keyword>
<protein>
    <submittedName>
        <fullName evidence="4">Uncharacterized protein LOC106164515</fullName>
    </submittedName>
</protein>
<dbReference type="CDD" id="cd01450">
    <property type="entry name" value="vWFA_subfamily_ECM"/>
    <property type="match status" value="1"/>
</dbReference>
<gene>
    <name evidence="4" type="primary">LOC106164515</name>
</gene>
<dbReference type="SMART" id="SM00327">
    <property type="entry name" value="VWA"/>
    <property type="match status" value="1"/>
</dbReference>
<dbReference type="AlphaFoldDB" id="A0A1S3IK63"/>
<dbReference type="GeneID" id="106164515"/>
<dbReference type="PRINTS" id="PR00453">
    <property type="entry name" value="VWFADOMAIN"/>
</dbReference>
<accession>A0A1S3IK63</accession>
<keyword evidence="3" id="KW-1185">Reference proteome</keyword>
<proteinExistence type="predicted"/>
<reference evidence="4" key="1">
    <citation type="submission" date="2025-08" db="UniProtKB">
        <authorList>
            <consortium name="RefSeq"/>
        </authorList>
    </citation>
    <scope>IDENTIFICATION</scope>
    <source>
        <tissue evidence="4">Gonads</tissue>
    </source>
</reference>
<dbReference type="InterPro" id="IPR050525">
    <property type="entry name" value="ECM_Assembly_Org"/>
</dbReference>
<evidence type="ECO:0000256" key="1">
    <source>
        <dbReference type="SAM" id="SignalP"/>
    </source>
</evidence>
<dbReference type="PROSITE" id="PS50234">
    <property type="entry name" value="VWFA"/>
    <property type="match status" value="1"/>
</dbReference>
<dbReference type="STRING" id="7574.A0A1S3IK63"/>